<protein>
    <submittedName>
        <fullName evidence="3">Uncharacterized protein</fullName>
    </submittedName>
</protein>
<dbReference type="EMBL" id="JAKELL010000053">
    <property type="protein sequence ID" value="KAH8986620.1"/>
    <property type="molecule type" value="Genomic_DNA"/>
</dbReference>
<feature type="region of interest" description="Disordered" evidence="1">
    <location>
        <begin position="83"/>
        <end position="108"/>
    </location>
</feature>
<feature type="signal peptide" evidence="2">
    <location>
        <begin position="1"/>
        <end position="27"/>
    </location>
</feature>
<feature type="chain" id="PRO_5042029444" evidence="2">
    <location>
        <begin position="28"/>
        <end position="193"/>
    </location>
</feature>
<organism evidence="3 4">
    <name type="scientific">Lactarius akahatsu</name>
    <dbReference type="NCBI Taxonomy" id="416441"/>
    <lineage>
        <taxon>Eukaryota</taxon>
        <taxon>Fungi</taxon>
        <taxon>Dikarya</taxon>
        <taxon>Basidiomycota</taxon>
        <taxon>Agaricomycotina</taxon>
        <taxon>Agaricomycetes</taxon>
        <taxon>Russulales</taxon>
        <taxon>Russulaceae</taxon>
        <taxon>Lactarius</taxon>
    </lineage>
</organism>
<name>A0AAD4LBD3_9AGAM</name>
<accession>A0AAD4LBD3</accession>
<evidence type="ECO:0000313" key="4">
    <source>
        <dbReference type="Proteomes" id="UP001201163"/>
    </source>
</evidence>
<comment type="caution">
    <text evidence="3">The sequence shown here is derived from an EMBL/GenBank/DDBJ whole genome shotgun (WGS) entry which is preliminary data.</text>
</comment>
<dbReference type="Proteomes" id="UP001201163">
    <property type="component" value="Unassembled WGS sequence"/>
</dbReference>
<reference evidence="3" key="1">
    <citation type="submission" date="2022-01" db="EMBL/GenBank/DDBJ databases">
        <title>Comparative genomics reveals a dynamic genome evolution in the ectomycorrhizal milk-cap (Lactarius) mushrooms.</title>
        <authorList>
            <consortium name="DOE Joint Genome Institute"/>
            <person name="Lebreton A."/>
            <person name="Tang N."/>
            <person name="Kuo A."/>
            <person name="LaButti K."/>
            <person name="Drula E."/>
            <person name="Barry K."/>
            <person name="Clum A."/>
            <person name="Lipzen A."/>
            <person name="Mousain D."/>
            <person name="Ng V."/>
            <person name="Wang R."/>
            <person name="Wang X."/>
            <person name="Dai Y."/>
            <person name="Henrissat B."/>
            <person name="Grigoriev I.V."/>
            <person name="Guerin-Laguette A."/>
            <person name="Yu F."/>
            <person name="Martin F.M."/>
        </authorList>
    </citation>
    <scope>NUCLEOTIDE SEQUENCE</scope>
    <source>
        <strain evidence="3">QP</strain>
    </source>
</reference>
<gene>
    <name evidence="3" type="ORF">EDB92DRAFT_1818262</name>
</gene>
<evidence type="ECO:0000256" key="2">
    <source>
        <dbReference type="SAM" id="SignalP"/>
    </source>
</evidence>
<keyword evidence="2" id="KW-0732">Signal</keyword>
<evidence type="ECO:0000313" key="3">
    <source>
        <dbReference type="EMBL" id="KAH8986620.1"/>
    </source>
</evidence>
<dbReference type="AlphaFoldDB" id="A0AAD4LBD3"/>
<keyword evidence="4" id="KW-1185">Reference proteome</keyword>
<proteinExistence type="predicted"/>
<evidence type="ECO:0000256" key="1">
    <source>
        <dbReference type="SAM" id="MobiDB-lite"/>
    </source>
</evidence>
<sequence length="193" mass="22365">MLSRRTTTKGWQLLYCLRFSILDLLLSLEVHMEKVILAWENELMKFADLMEFILLSSKLAENQSEKVKEWNFHKFNDIETKSASRNYNTGPNRQTRHGHTSCIGDGRRHERGPDTGTTYWFLPGTPIDSTQWLITSKKKNFCARLAAWLTVILQYDFSSAPGCTRVESQDNDKVVQVLLPVDLPLITYFHRPV</sequence>
<feature type="compositionally biased region" description="Polar residues" evidence="1">
    <location>
        <begin position="83"/>
        <end position="93"/>
    </location>
</feature>